<dbReference type="SUPFAM" id="SSF51182">
    <property type="entry name" value="RmlC-like cupins"/>
    <property type="match status" value="1"/>
</dbReference>
<dbReference type="InterPro" id="IPR011051">
    <property type="entry name" value="RmlC_Cupin_sf"/>
</dbReference>
<comment type="caution">
    <text evidence="1">The sequence shown here is derived from an EMBL/GenBank/DDBJ whole genome shotgun (WGS) entry which is preliminary data.</text>
</comment>
<dbReference type="InterPro" id="IPR014710">
    <property type="entry name" value="RmlC-like_jellyroll"/>
</dbReference>
<protein>
    <recommendedName>
        <fullName evidence="3">Cupin 2 conserved barrel domain-containing protein</fullName>
    </recommendedName>
</protein>
<dbReference type="eggNOG" id="COG1917">
    <property type="taxonomic scope" value="Bacteria"/>
</dbReference>
<proteinExistence type="predicted"/>
<dbReference type="RefSeq" id="WP_005179474.1">
    <property type="nucleotide sequence ID" value="NZ_BANR01000032.1"/>
</dbReference>
<evidence type="ECO:0000313" key="1">
    <source>
        <dbReference type="EMBL" id="GAC50875.1"/>
    </source>
</evidence>
<accession>L7KPT3</accession>
<sequence>MIPAIRLWNDSDGRSHVEHGSISLDAHTLRSAEAATTTAAFQETAEGGSFAWHTAPRRQYVITLAGVLDFVTRDAETFRLEPGTVLVAEDTDGTGHRWELLGDVPWRRLYVGLADDAESGFQPE</sequence>
<evidence type="ECO:0008006" key="3">
    <source>
        <dbReference type="Google" id="ProtNLM"/>
    </source>
</evidence>
<gene>
    <name evidence="1" type="ORF">GOACH_32_00380</name>
</gene>
<name>L7KPT3_9ACTN</name>
<dbReference type="STRING" id="1220583.GOACH_32_00380"/>
<dbReference type="EMBL" id="BANR01000032">
    <property type="protein sequence ID" value="GAC50875.1"/>
    <property type="molecule type" value="Genomic_DNA"/>
</dbReference>
<dbReference type="Proteomes" id="UP000010988">
    <property type="component" value="Unassembled WGS sequence"/>
</dbReference>
<evidence type="ECO:0000313" key="2">
    <source>
        <dbReference type="Proteomes" id="UP000010988"/>
    </source>
</evidence>
<dbReference type="Gene3D" id="2.60.120.10">
    <property type="entry name" value="Jelly Rolls"/>
    <property type="match status" value="1"/>
</dbReference>
<reference evidence="1 2" key="1">
    <citation type="submission" date="2012-12" db="EMBL/GenBank/DDBJ databases">
        <title>Whole genome shotgun sequence of Gordonia aichiensis NBRC 108223.</title>
        <authorList>
            <person name="Isaki-Nakamura S."/>
            <person name="Hosoyama A."/>
            <person name="Tsuchikane K."/>
            <person name="Ando Y."/>
            <person name="Baba S."/>
            <person name="Ohji S."/>
            <person name="Hamada M."/>
            <person name="Tamura T."/>
            <person name="Yamazoe A."/>
            <person name="Yamazaki S."/>
            <person name="Fujita N."/>
        </authorList>
    </citation>
    <scope>NUCLEOTIDE SEQUENCE [LARGE SCALE GENOMIC DNA]</scope>
    <source>
        <strain evidence="1 2">NBRC 108223</strain>
    </source>
</reference>
<dbReference type="OrthoDB" id="4205621at2"/>
<organism evidence="1 2">
    <name type="scientific">Gordonia aichiensis NBRC 108223</name>
    <dbReference type="NCBI Taxonomy" id="1220583"/>
    <lineage>
        <taxon>Bacteria</taxon>
        <taxon>Bacillati</taxon>
        <taxon>Actinomycetota</taxon>
        <taxon>Actinomycetes</taxon>
        <taxon>Mycobacteriales</taxon>
        <taxon>Gordoniaceae</taxon>
        <taxon>Gordonia</taxon>
    </lineage>
</organism>
<keyword evidence="2" id="KW-1185">Reference proteome</keyword>
<dbReference type="AlphaFoldDB" id="L7KPT3"/>